<dbReference type="PROSITE" id="PS51257">
    <property type="entry name" value="PROKAR_LIPOPROTEIN"/>
    <property type="match status" value="1"/>
</dbReference>
<evidence type="ECO:0000256" key="1">
    <source>
        <dbReference type="SAM" id="MobiDB-lite"/>
    </source>
</evidence>
<organism evidence="2 3">
    <name type="scientific">Papilio xuthus</name>
    <name type="common">Asian swallowtail butterfly</name>
    <dbReference type="NCBI Taxonomy" id="66420"/>
    <lineage>
        <taxon>Eukaryota</taxon>
        <taxon>Metazoa</taxon>
        <taxon>Ecdysozoa</taxon>
        <taxon>Arthropoda</taxon>
        <taxon>Hexapoda</taxon>
        <taxon>Insecta</taxon>
        <taxon>Pterygota</taxon>
        <taxon>Neoptera</taxon>
        <taxon>Endopterygota</taxon>
        <taxon>Lepidoptera</taxon>
        <taxon>Glossata</taxon>
        <taxon>Ditrysia</taxon>
        <taxon>Papilionoidea</taxon>
        <taxon>Papilionidae</taxon>
        <taxon>Papilioninae</taxon>
        <taxon>Papilio</taxon>
    </lineage>
</organism>
<dbReference type="Proteomes" id="UP000053268">
    <property type="component" value="Unassembled WGS sequence"/>
</dbReference>
<evidence type="ECO:0000313" key="3">
    <source>
        <dbReference type="Proteomes" id="UP000053268"/>
    </source>
</evidence>
<protein>
    <submittedName>
        <fullName evidence="2">Uncharacterized protein</fullName>
    </submittedName>
</protein>
<feature type="region of interest" description="Disordered" evidence="1">
    <location>
        <begin position="39"/>
        <end position="61"/>
    </location>
</feature>
<evidence type="ECO:0000313" key="2">
    <source>
        <dbReference type="EMBL" id="KPI94421.1"/>
    </source>
</evidence>
<gene>
    <name evidence="2" type="ORF">RR46_04489</name>
</gene>
<keyword evidence="3" id="KW-1185">Reference proteome</keyword>
<sequence>MKLFVTDGPRTRSRKPTLFINTLIGCLVTLEKWTKPLGRKRASVADDGRSGNSRATRNRHAAAMRCKCVHREPRPTALTVRSLAAGGRQHGAISWAVAVVVVYSPS</sequence>
<name>A0A194PLV7_PAPXU</name>
<dbReference type="AlphaFoldDB" id="A0A194PLV7"/>
<accession>A0A194PLV7</accession>
<dbReference type="EMBL" id="KQ459599">
    <property type="protein sequence ID" value="KPI94421.1"/>
    <property type="molecule type" value="Genomic_DNA"/>
</dbReference>
<proteinExistence type="predicted"/>
<reference evidence="2 3" key="1">
    <citation type="journal article" date="2015" name="Nat. Commun.">
        <title>Outbred genome sequencing and CRISPR/Cas9 gene editing in butterflies.</title>
        <authorList>
            <person name="Li X."/>
            <person name="Fan D."/>
            <person name="Zhang W."/>
            <person name="Liu G."/>
            <person name="Zhang L."/>
            <person name="Zhao L."/>
            <person name="Fang X."/>
            <person name="Chen L."/>
            <person name="Dong Y."/>
            <person name="Chen Y."/>
            <person name="Ding Y."/>
            <person name="Zhao R."/>
            <person name="Feng M."/>
            <person name="Zhu Y."/>
            <person name="Feng Y."/>
            <person name="Jiang X."/>
            <person name="Zhu D."/>
            <person name="Xiang H."/>
            <person name="Feng X."/>
            <person name="Li S."/>
            <person name="Wang J."/>
            <person name="Zhang G."/>
            <person name="Kronforst M.R."/>
            <person name="Wang W."/>
        </authorList>
    </citation>
    <scope>NUCLEOTIDE SEQUENCE [LARGE SCALE GENOMIC DNA]</scope>
    <source>
        <strain evidence="2">Ya'a_city_454_Px</strain>
        <tissue evidence="2">Whole body</tissue>
    </source>
</reference>